<dbReference type="eggNOG" id="COG5002">
    <property type="taxonomic scope" value="Bacteria"/>
</dbReference>
<comment type="caution">
    <text evidence="7">The sequence shown here is derived from an EMBL/GenBank/DDBJ whole genome shotgun (WGS) entry which is preliminary data.</text>
</comment>
<dbReference type="InterPro" id="IPR050351">
    <property type="entry name" value="BphY/WalK/GraS-like"/>
</dbReference>
<dbReference type="InterPro" id="IPR004358">
    <property type="entry name" value="Sig_transdc_His_kin-like_C"/>
</dbReference>
<proteinExistence type="predicted"/>
<keyword evidence="5" id="KW-1133">Transmembrane helix</keyword>
<dbReference type="EMBL" id="JQJD01000043">
    <property type="protein sequence ID" value="KGN80202.1"/>
    <property type="molecule type" value="Genomic_DNA"/>
</dbReference>
<evidence type="ECO:0000256" key="2">
    <source>
        <dbReference type="ARBA" id="ARBA00012438"/>
    </source>
</evidence>
<dbReference type="PRINTS" id="PR00344">
    <property type="entry name" value="BCTRLSENSOR"/>
</dbReference>
<evidence type="ECO:0000256" key="5">
    <source>
        <dbReference type="SAM" id="Phobius"/>
    </source>
</evidence>
<feature type="transmembrane region" description="Helical" evidence="5">
    <location>
        <begin position="12"/>
        <end position="30"/>
    </location>
</feature>
<keyword evidence="5" id="KW-0472">Membrane</keyword>
<accession>A0A0A2ER65</accession>
<evidence type="ECO:0000313" key="7">
    <source>
        <dbReference type="EMBL" id="KGN80202.1"/>
    </source>
</evidence>
<dbReference type="Proteomes" id="UP000030125">
    <property type="component" value="Unassembled WGS sequence"/>
</dbReference>
<sequence>MRHNKNIHSYLLLVILTSLAFVGLQIFWLVSEYRSLTRETEYRMDSLLGEVTGRKMQTDEEEIPSAKAFYDISIFSADSASRVGAKVLAGASKVFSIDIKDGDLVEIDTKDGTMMRVDTLLAESGAVVEWSSTFDKDSTGRAVSIITKTLRKSWVSGDISADYSVMADGKVYTIRLKGQNREFRKIMGFVLVSIVSMIVVAMVIWSFWKLLRRIEEEQNAQRRNEQYFFGLIHDLKTPLSYTHALLDKLGHSFGEKPQVLEKINHGNLQVAKVIDKVDELLAIPRLTHIHEEDYGVCYLEDIIDTIEGELIHTYTTQDITFEHSFTEGIRYILPIRQTELILRILLDNAVRYSGITPRITIQAESTEDYLQILISDNGGGLPTDKQRMIIKNETIQELASSQRGNGIGLMTICRLMEAMKTTLRYEKTADGSRFSFSVPQKRINP</sequence>
<dbReference type="GO" id="GO:0030295">
    <property type="term" value="F:protein kinase activator activity"/>
    <property type="evidence" value="ECO:0007669"/>
    <property type="project" value="TreeGrafter"/>
</dbReference>
<dbReference type="EC" id="2.7.13.3" evidence="2"/>
<feature type="transmembrane region" description="Helical" evidence="5">
    <location>
        <begin position="186"/>
        <end position="208"/>
    </location>
</feature>
<dbReference type="SUPFAM" id="SSF47384">
    <property type="entry name" value="Homodimeric domain of signal transducing histidine kinase"/>
    <property type="match status" value="1"/>
</dbReference>
<keyword evidence="5" id="KW-0812">Transmembrane</keyword>
<keyword evidence="4" id="KW-0418">Kinase</keyword>
<evidence type="ECO:0000259" key="6">
    <source>
        <dbReference type="PROSITE" id="PS50109"/>
    </source>
</evidence>
<evidence type="ECO:0000313" key="8">
    <source>
        <dbReference type="Proteomes" id="UP000030125"/>
    </source>
</evidence>
<evidence type="ECO:0000256" key="3">
    <source>
        <dbReference type="ARBA" id="ARBA00022679"/>
    </source>
</evidence>
<dbReference type="PANTHER" id="PTHR42878">
    <property type="entry name" value="TWO-COMPONENT HISTIDINE KINASE"/>
    <property type="match status" value="1"/>
</dbReference>
<dbReference type="AlphaFoldDB" id="A0A0A2ER65"/>
<gene>
    <name evidence="7" type="ORF">HQ35_05730</name>
</gene>
<evidence type="ECO:0000256" key="4">
    <source>
        <dbReference type="ARBA" id="ARBA00022777"/>
    </source>
</evidence>
<feature type="domain" description="Histidine kinase" evidence="6">
    <location>
        <begin position="230"/>
        <end position="442"/>
    </location>
</feature>
<dbReference type="GO" id="GO:0000155">
    <property type="term" value="F:phosphorelay sensor kinase activity"/>
    <property type="evidence" value="ECO:0007669"/>
    <property type="project" value="InterPro"/>
</dbReference>
<organism evidence="7 8">
    <name type="scientific">Porphyromonas cangingivalis</name>
    <dbReference type="NCBI Taxonomy" id="36874"/>
    <lineage>
        <taxon>Bacteria</taxon>
        <taxon>Pseudomonadati</taxon>
        <taxon>Bacteroidota</taxon>
        <taxon>Bacteroidia</taxon>
        <taxon>Bacteroidales</taxon>
        <taxon>Porphyromonadaceae</taxon>
        <taxon>Porphyromonas</taxon>
    </lineage>
</organism>
<dbReference type="GO" id="GO:0007234">
    <property type="term" value="P:osmosensory signaling via phosphorelay pathway"/>
    <property type="evidence" value="ECO:0007669"/>
    <property type="project" value="TreeGrafter"/>
</dbReference>
<keyword evidence="8" id="KW-1185">Reference proteome</keyword>
<dbReference type="PANTHER" id="PTHR42878:SF14">
    <property type="entry name" value="OSMOLARITY TWO-COMPONENT SYSTEM PROTEIN SSK1"/>
    <property type="match status" value="1"/>
</dbReference>
<keyword evidence="3" id="KW-0808">Transferase</keyword>
<dbReference type="InterPro" id="IPR003594">
    <property type="entry name" value="HATPase_dom"/>
</dbReference>
<dbReference type="STRING" id="36874.HQ34_00440"/>
<dbReference type="SMART" id="SM00387">
    <property type="entry name" value="HATPase_c"/>
    <property type="match status" value="1"/>
</dbReference>
<reference evidence="7 8" key="1">
    <citation type="submission" date="2014-08" db="EMBL/GenBank/DDBJ databases">
        <title>Porphyromonas cangingivalis strain:COT-109_OH1386 Genome sequencing.</title>
        <authorList>
            <person name="Wallis C."/>
            <person name="Deusch O."/>
            <person name="O'Flynn C."/>
            <person name="Davis I."/>
            <person name="Jospin G."/>
            <person name="Darling A.E."/>
            <person name="Coil D.A."/>
            <person name="Alexiev A."/>
            <person name="Horsfall A."/>
            <person name="Kirkwood N."/>
            <person name="Harris S."/>
            <person name="Eisen J.A."/>
        </authorList>
    </citation>
    <scope>NUCLEOTIDE SEQUENCE [LARGE SCALE GENOMIC DNA]</scope>
    <source>
        <strain evidence="8">COT-109 OH1386</strain>
    </source>
</reference>
<comment type="catalytic activity">
    <reaction evidence="1">
        <text>ATP + protein L-histidine = ADP + protein N-phospho-L-histidine.</text>
        <dbReference type="EC" id="2.7.13.3"/>
    </reaction>
</comment>
<protein>
    <recommendedName>
        <fullName evidence="2">histidine kinase</fullName>
        <ecNumber evidence="2">2.7.13.3</ecNumber>
    </recommendedName>
</protein>
<dbReference type="SUPFAM" id="SSF55874">
    <property type="entry name" value="ATPase domain of HSP90 chaperone/DNA topoisomerase II/histidine kinase"/>
    <property type="match status" value="1"/>
</dbReference>
<dbReference type="RefSeq" id="WP_036851690.1">
    <property type="nucleotide sequence ID" value="NZ_JQJD01000043.1"/>
</dbReference>
<dbReference type="GO" id="GO:0000156">
    <property type="term" value="F:phosphorelay response regulator activity"/>
    <property type="evidence" value="ECO:0007669"/>
    <property type="project" value="TreeGrafter"/>
</dbReference>
<dbReference type="OrthoDB" id="1112780at2"/>
<dbReference type="Gene3D" id="3.30.565.10">
    <property type="entry name" value="Histidine kinase-like ATPase, C-terminal domain"/>
    <property type="match status" value="1"/>
</dbReference>
<name>A0A0A2ER65_PORCN</name>
<dbReference type="InterPro" id="IPR036890">
    <property type="entry name" value="HATPase_C_sf"/>
</dbReference>
<dbReference type="InterPro" id="IPR005467">
    <property type="entry name" value="His_kinase_dom"/>
</dbReference>
<dbReference type="PROSITE" id="PS50109">
    <property type="entry name" value="HIS_KIN"/>
    <property type="match status" value="1"/>
</dbReference>
<dbReference type="Pfam" id="PF02518">
    <property type="entry name" value="HATPase_c"/>
    <property type="match status" value="1"/>
</dbReference>
<dbReference type="InterPro" id="IPR036097">
    <property type="entry name" value="HisK_dim/P_sf"/>
</dbReference>
<evidence type="ECO:0000256" key="1">
    <source>
        <dbReference type="ARBA" id="ARBA00000085"/>
    </source>
</evidence>
<dbReference type="CDD" id="cd00075">
    <property type="entry name" value="HATPase"/>
    <property type="match status" value="1"/>
</dbReference>